<protein>
    <recommendedName>
        <fullName evidence="9">Transglutaminase elicitor</fullName>
    </recommendedName>
</protein>
<accession>A0A6A3IAY2</accession>
<sequence length="503" mass="54677">MRPTRYFTLTASAAALASLLLHEANATPFANNPVTIVASASSLSHKSPAFGGIAPGTDLTKLTYQVTEYTVITSNRSTSSHQSTSTTTTTGIDGRTTSSTTSKSDTSTKQQSSKQSTVVTTGGNGSVMAPSGERRLEQTTSDIQKLERHFGSTMELNVNNLPSNAAFRTMPWPSSYWAIYLDGINYRWASSSEPSATEKYAKAFGLDPDQLMTAVSKSTGVLSMTSRSQCTTNADCASKNDGSVCARRDGQYQGYCIPTWFGICHAWAPAAILEPEPNCAVEHNGVTFQPMDVKALLSEIYDGANIATVFTGARFNGPDSKDSTDEYGRYTDPSRRDVGPGFMHVALANILGRFSSSVVMDVTAGAEVWNQPVYSFKVLSQTEMTPSDASNQYFGVSTYPFNSAAQRIMYVESRVSWMIETFEDGGLVSSGRASKYETSKKYTYLLELDNDFNILGGEWVGESKTDHPDFLWIPKARPDLSLVTEVGLSYQNVRTLLDKATNC</sequence>
<evidence type="ECO:0000313" key="5">
    <source>
        <dbReference type="EMBL" id="KAE9287662.1"/>
    </source>
</evidence>
<evidence type="ECO:0000313" key="3">
    <source>
        <dbReference type="EMBL" id="KAE8976990.1"/>
    </source>
</evidence>
<evidence type="ECO:0000313" key="4">
    <source>
        <dbReference type="EMBL" id="KAE8978652.1"/>
    </source>
</evidence>
<comment type="caution">
    <text evidence="4">The sequence shown here is derived from an EMBL/GenBank/DDBJ whole genome shotgun (WGS) entry which is preliminary data.</text>
</comment>
<evidence type="ECO:0008006" key="9">
    <source>
        <dbReference type="Google" id="ProtNLM"/>
    </source>
</evidence>
<organism evidence="4 6">
    <name type="scientific">Phytophthora rubi</name>
    <dbReference type="NCBI Taxonomy" id="129364"/>
    <lineage>
        <taxon>Eukaryota</taxon>
        <taxon>Sar</taxon>
        <taxon>Stramenopiles</taxon>
        <taxon>Oomycota</taxon>
        <taxon>Peronosporomycetes</taxon>
        <taxon>Peronosporales</taxon>
        <taxon>Peronosporaceae</taxon>
        <taxon>Phytophthora</taxon>
    </lineage>
</organism>
<dbReference type="Pfam" id="PF16683">
    <property type="entry name" value="TGase_elicitor"/>
    <property type="match status" value="1"/>
</dbReference>
<dbReference type="EMBL" id="QXFV01003232">
    <property type="protein sequence ID" value="KAE8978652.1"/>
    <property type="molecule type" value="Genomic_DNA"/>
</dbReference>
<gene>
    <name evidence="4" type="ORF">PR001_g24779</name>
    <name evidence="3" type="ORF">PR002_g25149</name>
    <name evidence="5" type="ORF">PR003_g26001</name>
</gene>
<keyword evidence="2" id="KW-0732">Signal</keyword>
<feature type="signal peptide" evidence="2">
    <location>
        <begin position="1"/>
        <end position="26"/>
    </location>
</feature>
<dbReference type="EMBL" id="QXFU01003251">
    <property type="protein sequence ID" value="KAE8976990.1"/>
    <property type="molecule type" value="Genomic_DNA"/>
</dbReference>
<dbReference type="Proteomes" id="UP000435112">
    <property type="component" value="Unassembled WGS sequence"/>
</dbReference>
<reference evidence="6 8" key="1">
    <citation type="submission" date="2018-09" db="EMBL/GenBank/DDBJ databases">
        <title>Genomic investigation of the strawberry pathogen Phytophthora fragariae indicates pathogenicity is determined by transcriptional variation in three key races.</title>
        <authorList>
            <person name="Adams T.M."/>
            <person name="Armitage A.D."/>
            <person name="Sobczyk M.K."/>
            <person name="Bates H.J."/>
            <person name="Dunwell J.M."/>
            <person name="Nellist C.F."/>
            <person name="Harrison R.J."/>
        </authorList>
    </citation>
    <scope>NUCLEOTIDE SEQUENCE [LARGE SCALE GENOMIC DNA]</scope>
    <source>
        <strain evidence="4 6">SCRP249</strain>
        <strain evidence="3 8">SCRP324</strain>
        <strain evidence="5 7">SCRP333</strain>
    </source>
</reference>
<evidence type="ECO:0000256" key="2">
    <source>
        <dbReference type="SAM" id="SignalP"/>
    </source>
</evidence>
<dbReference type="Proteomes" id="UP000434957">
    <property type="component" value="Unassembled WGS sequence"/>
</dbReference>
<dbReference type="InterPro" id="IPR032048">
    <property type="entry name" value="TGase_elicitor"/>
</dbReference>
<dbReference type="Gene3D" id="3.30.40.240">
    <property type="entry name" value="Transglutaminase elicitor, body domain"/>
    <property type="match status" value="1"/>
</dbReference>
<name>A0A6A3IAY2_9STRA</name>
<evidence type="ECO:0000313" key="6">
    <source>
        <dbReference type="Proteomes" id="UP000429607"/>
    </source>
</evidence>
<keyword evidence="7" id="KW-1185">Reference proteome</keyword>
<feature type="compositionally biased region" description="Low complexity" evidence="1">
    <location>
        <begin position="74"/>
        <end position="121"/>
    </location>
</feature>
<dbReference type="GO" id="GO:0016755">
    <property type="term" value="F:aminoacyltransferase activity"/>
    <property type="evidence" value="ECO:0007669"/>
    <property type="project" value="InterPro"/>
</dbReference>
<feature type="chain" id="PRO_5036164297" description="Transglutaminase elicitor" evidence="2">
    <location>
        <begin position="27"/>
        <end position="503"/>
    </location>
</feature>
<dbReference type="Proteomes" id="UP000429607">
    <property type="component" value="Unassembled WGS sequence"/>
</dbReference>
<evidence type="ECO:0000256" key="1">
    <source>
        <dbReference type="SAM" id="MobiDB-lite"/>
    </source>
</evidence>
<evidence type="ECO:0000313" key="7">
    <source>
        <dbReference type="Proteomes" id="UP000434957"/>
    </source>
</evidence>
<feature type="region of interest" description="Disordered" evidence="1">
    <location>
        <begin position="74"/>
        <end position="140"/>
    </location>
</feature>
<dbReference type="EMBL" id="QXFT01003254">
    <property type="protein sequence ID" value="KAE9287662.1"/>
    <property type="molecule type" value="Genomic_DNA"/>
</dbReference>
<dbReference type="OrthoDB" id="10249031at2759"/>
<dbReference type="AlphaFoldDB" id="A0A6A3IAY2"/>
<evidence type="ECO:0000313" key="8">
    <source>
        <dbReference type="Proteomes" id="UP000435112"/>
    </source>
</evidence>
<proteinExistence type="predicted"/>